<reference evidence="11 12" key="1">
    <citation type="submission" date="2019-06" db="EMBL/GenBank/DDBJ databases">
        <title>Draft genome sequence of the filamentous fungus Phialemoniopsis curvata isolated from diesel fuel.</title>
        <authorList>
            <person name="Varaljay V.A."/>
            <person name="Lyon W.J."/>
            <person name="Crouch A.L."/>
            <person name="Drake C.E."/>
            <person name="Hollomon J.M."/>
            <person name="Nadeau L.J."/>
            <person name="Nunn H.S."/>
            <person name="Stevenson B.S."/>
            <person name="Bojanowski C.L."/>
            <person name="Crookes-Goodson W.J."/>
        </authorList>
    </citation>
    <scope>NUCLEOTIDE SEQUENCE [LARGE SCALE GENOMIC DNA]</scope>
    <source>
        <strain evidence="11 12">D216</strain>
    </source>
</reference>
<feature type="compositionally biased region" description="Low complexity" evidence="10">
    <location>
        <begin position="295"/>
        <end position="317"/>
    </location>
</feature>
<evidence type="ECO:0000313" key="12">
    <source>
        <dbReference type="Proteomes" id="UP000319257"/>
    </source>
</evidence>
<comment type="caution">
    <text evidence="11">The sequence shown here is derived from an EMBL/GenBank/DDBJ whole genome shotgun (WGS) entry which is preliminary data.</text>
</comment>
<dbReference type="GO" id="GO:0003712">
    <property type="term" value="F:transcription coregulator activity"/>
    <property type="evidence" value="ECO:0007669"/>
    <property type="project" value="InterPro"/>
</dbReference>
<name>A0A507B277_9PEZI</name>
<evidence type="ECO:0000256" key="2">
    <source>
        <dbReference type="ARBA" id="ARBA00005716"/>
    </source>
</evidence>
<comment type="subcellular location">
    <subcellularLocation>
        <location evidence="1 9">Nucleus</location>
    </subcellularLocation>
</comment>
<evidence type="ECO:0000256" key="10">
    <source>
        <dbReference type="SAM" id="MobiDB-lite"/>
    </source>
</evidence>
<keyword evidence="12" id="KW-1185">Reference proteome</keyword>
<dbReference type="OrthoDB" id="5329317at2759"/>
<feature type="compositionally biased region" description="Acidic residues" evidence="10">
    <location>
        <begin position="276"/>
        <end position="294"/>
    </location>
</feature>
<keyword evidence="4 9" id="KW-0805">Transcription regulation</keyword>
<evidence type="ECO:0000256" key="3">
    <source>
        <dbReference type="ARBA" id="ARBA00020637"/>
    </source>
</evidence>
<dbReference type="InParanoid" id="A0A507B277"/>
<comment type="similarity">
    <text evidence="2 9">Belongs to the Mediator complex subunit 8 family.</text>
</comment>
<gene>
    <name evidence="9" type="primary">MED8</name>
    <name evidence="11" type="ORF">E0L32_003343</name>
</gene>
<dbReference type="Gene3D" id="1.20.58.1710">
    <property type="match status" value="1"/>
</dbReference>
<feature type="compositionally biased region" description="Gly residues" evidence="10">
    <location>
        <begin position="184"/>
        <end position="193"/>
    </location>
</feature>
<dbReference type="GO" id="GO:0016592">
    <property type="term" value="C:mediator complex"/>
    <property type="evidence" value="ECO:0007669"/>
    <property type="project" value="InterPro"/>
</dbReference>
<sequence length="357" mass="38706">MMKGVGGPTPGAAPSRHHLGAPKSIDQPQPLFVFSVHHPNDAASRPSRRGSVQLTIMASLNLTQDELKALESTRGRLSQLSNSIASLKNDILHSHPLPNPSSLQASAYILQQNMASLLEVYSQHADLFQRVAVHPSTNYPGRTQEGILMQLLRKKLEPDVEDSVDGARSAALAAGIGPESFAGRSGGKQGAAGGNHNYDSDEDDEDEDEDEEDSEDDENAPREPAGLGEVWASAREVCVERVTQYVTEEGNDVYTKEERERGVENVRTGLRRNLDEESEDEDDDDDEDEDEEMADAGAAGIAPGGAPQQQQGPEAAAKMVPPQPELMMWFAARGDTNIPPYIEVEARKEQGPKPGLR</sequence>
<dbReference type="Gene3D" id="6.10.250.2610">
    <property type="match status" value="1"/>
</dbReference>
<feature type="region of interest" description="Disordered" evidence="10">
    <location>
        <begin position="177"/>
        <end position="232"/>
    </location>
</feature>
<proteinExistence type="inferred from homology"/>
<dbReference type="EMBL" id="SKBQ01000014">
    <property type="protein sequence ID" value="TPX17225.1"/>
    <property type="molecule type" value="Genomic_DNA"/>
</dbReference>
<keyword evidence="6 9" id="KW-0804">Transcription</keyword>
<dbReference type="AlphaFoldDB" id="A0A507B277"/>
<dbReference type="Pfam" id="PF10232">
    <property type="entry name" value="Med8"/>
    <property type="match status" value="1"/>
</dbReference>
<evidence type="ECO:0000256" key="6">
    <source>
        <dbReference type="ARBA" id="ARBA00023163"/>
    </source>
</evidence>
<comment type="subunit">
    <text evidence="9">Component of the Mediator complex.</text>
</comment>
<dbReference type="InterPro" id="IPR019364">
    <property type="entry name" value="Mediatior_Med8_fun/met"/>
</dbReference>
<dbReference type="GO" id="GO:0000978">
    <property type="term" value="F:RNA polymerase II cis-regulatory region sequence-specific DNA binding"/>
    <property type="evidence" value="ECO:0007669"/>
    <property type="project" value="TreeGrafter"/>
</dbReference>
<feature type="region of interest" description="Disordered" evidence="10">
    <location>
        <begin position="1"/>
        <end position="24"/>
    </location>
</feature>
<comment type="function">
    <text evidence="9">Component of the Mediator complex, a coactivator involved in the regulated transcription of nearly all RNA polymerase II-dependent genes. Mediator functions as a bridge to convey information from gene-specific regulatory proteins to the basal RNA polymerase II transcription machinery. Mediator is recruited to promoters by direct interactions with regulatory proteins and serves as a scaffold for the assembly of a functional preinitiation complex with RNA polymerase II and the general transcription factors.</text>
</comment>
<dbReference type="PANTHER" id="PTHR13074:SF9">
    <property type="entry name" value="MEDIATOR OF RNA POLYMERASE II TRANSCRIPTION SUBUNIT 8"/>
    <property type="match status" value="1"/>
</dbReference>
<evidence type="ECO:0000256" key="4">
    <source>
        <dbReference type="ARBA" id="ARBA00023015"/>
    </source>
</evidence>
<dbReference type="GO" id="GO:0006357">
    <property type="term" value="P:regulation of transcription by RNA polymerase II"/>
    <property type="evidence" value="ECO:0007669"/>
    <property type="project" value="InterPro"/>
</dbReference>
<keyword evidence="5 9" id="KW-0010">Activator</keyword>
<evidence type="ECO:0000256" key="9">
    <source>
        <dbReference type="RuleBase" id="RU364144"/>
    </source>
</evidence>
<evidence type="ECO:0000256" key="7">
    <source>
        <dbReference type="ARBA" id="ARBA00023242"/>
    </source>
</evidence>
<feature type="compositionally biased region" description="Basic and acidic residues" evidence="10">
    <location>
        <begin position="254"/>
        <end position="264"/>
    </location>
</feature>
<evidence type="ECO:0000313" key="11">
    <source>
        <dbReference type="EMBL" id="TPX17225.1"/>
    </source>
</evidence>
<accession>A0A507B277</accession>
<protein>
    <recommendedName>
        <fullName evidence="3 9">Mediator of RNA polymerase II transcription subunit 8</fullName>
    </recommendedName>
    <alternativeName>
        <fullName evidence="8 9">Mediator complex subunit 8</fullName>
    </alternativeName>
</protein>
<evidence type="ECO:0000256" key="1">
    <source>
        <dbReference type="ARBA" id="ARBA00004123"/>
    </source>
</evidence>
<dbReference type="Proteomes" id="UP000319257">
    <property type="component" value="Unassembled WGS sequence"/>
</dbReference>
<dbReference type="PANTHER" id="PTHR13074">
    <property type="entry name" value="MEDIATOR OF RNA POLYMERASE II TRANSCRIPTION SUBUNIT 8"/>
    <property type="match status" value="1"/>
</dbReference>
<dbReference type="STRING" id="1093900.A0A507B277"/>
<feature type="compositionally biased region" description="Acidic residues" evidence="10">
    <location>
        <begin position="200"/>
        <end position="218"/>
    </location>
</feature>
<evidence type="ECO:0000256" key="5">
    <source>
        <dbReference type="ARBA" id="ARBA00023159"/>
    </source>
</evidence>
<dbReference type="GO" id="GO:0070847">
    <property type="term" value="C:core mediator complex"/>
    <property type="evidence" value="ECO:0007669"/>
    <property type="project" value="TreeGrafter"/>
</dbReference>
<keyword evidence="7 9" id="KW-0539">Nucleus</keyword>
<evidence type="ECO:0000256" key="8">
    <source>
        <dbReference type="ARBA" id="ARBA00031261"/>
    </source>
</evidence>
<feature type="region of interest" description="Disordered" evidence="10">
    <location>
        <begin position="245"/>
        <end position="320"/>
    </location>
</feature>
<organism evidence="11 12">
    <name type="scientific">Thyridium curvatum</name>
    <dbReference type="NCBI Taxonomy" id="1093900"/>
    <lineage>
        <taxon>Eukaryota</taxon>
        <taxon>Fungi</taxon>
        <taxon>Dikarya</taxon>
        <taxon>Ascomycota</taxon>
        <taxon>Pezizomycotina</taxon>
        <taxon>Sordariomycetes</taxon>
        <taxon>Sordariomycetidae</taxon>
        <taxon>Thyridiales</taxon>
        <taxon>Thyridiaceae</taxon>
        <taxon>Thyridium</taxon>
    </lineage>
</organism>